<gene>
    <name evidence="2" type="ORF">M153_3020001890</name>
</gene>
<reference evidence="2 3" key="1">
    <citation type="submission" date="2015-07" db="EMBL/GenBank/DDBJ databases">
        <title>The genome of Pseudoloma neurophilia, a relevant intracellular parasite of the zebrafish.</title>
        <authorList>
            <person name="Ndikumana S."/>
            <person name="Pelin A."/>
            <person name="Sanders J."/>
            <person name="Corradi N."/>
        </authorList>
    </citation>
    <scope>NUCLEOTIDE SEQUENCE [LARGE SCALE GENOMIC DNA]</scope>
    <source>
        <strain evidence="2 3">MK1</strain>
    </source>
</reference>
<proteinExistence type="predicted"/>
<evidence type="ECO:0000256" key="1">
    <source>
        <dbReference type="SAM" id="SignalP"/>
    </source>
</evidence>
<dbReference type="VEuPathDB" id="MicrosporidiaDB:M153_3020001890"/>
<accession>A0A0R0LYF1</accession>
<dbReference type="Proteomes" id="UP000051530">
    <property type="component" value="Unassembled WGS sequence"/>
</dbReference>
<sequence length="510" mass="59203">MFILLFLQLFIKFNRCSDESDNGKKKSQGRQENPPNIILGIEKSDQDLKDRNIQTKIKIFDLTIGSQQQKTANFPIHVIQKQQKLVNPPKNENNEPLNLSLPHKTENEHHIIYRPHFFDEQKTKCLNLQADSNPIRYTETSLTTSKLFTRSVIEGKMDDIQPSTSSAFESRAPKRHISCTNEPLVSEKRKKISERTIEEPASLINTKIFEIEPSKILAITGCKKRKQKKPKKFSKTQSKDYESLEKMSGCKIKDSIESNDEEVKTKNTLKFVETKGPVVRTSSDLLTLQFISEQFSELKKSSKLTAESFTNQFIDYVERINPKKKICFPFVQRCDVYFDSNANTNIILSEELRTKVQIDNIEKESQKDGKIIVLGKRVFSKCSRYRECFFFIPKMVGLYHQFNSFDNSEDNIFSDQADQHYLVAFTFRISKPEDVRKEYSSSVDAQNVSEQFYTCSLVLIHKIETCPLKKYALVFHHGQAVLLKQFKLRNNETSYTIHIPTEEDLKLLRD</sequence>
<dbReference type="EMBL" id="LGUB01000097">
    <property type="protein sequence ID" value="KRH94307.1"/>
    <property type="molecule type" value="Genomic_DNA"/>
</dbReference>
<organism evidence="2 3">
    <name type="scientific">Pseudoloma neurophilia</name>
    <dbReference type="NCBI Taxonomy" id="146866"/>
    <lineage>
        <taxon>Eukaryota</taxon>
        <taxon>Fungi</taxon>
        <taxon>Fungi incertae sedis</taxon>
        <taxon>Microsporidia</taxon>
        <taxon>Pseudoloma</taxon>
    </lineage>
</organism>
<name>A0A0R0LYF1_9MICR</name>
<keyword evidence="3" id="KW-1185">Reference proteome</keyword>
<comment type="caution">
    <text evidence="2">The sequence shown here is derived from an EMBL/GenBank/DDBJ whole genome shotgun (WGS) entry which is preliminary data.</text>
</comment>
<feature type="signal peptide" evidence="1">
    <location>
        <begin position="1"/>
        <end position="16"/>
    </location>
</feature>
<dbReference type="AlphaFoldDB" id="A0A0R0LYF1"/>
<evidence type="ECO:0000313" key="2">
    <source>
        <dbReference type="EMBL" id="KRH94307.1"/>
    </source>
</evidence>
<protein>
    <submittedName>
        <fullName evidence="2">Uncharacterized protein</fullName>
    </submittedName>
</protein>
<evidence type="ECO:0000313" key="3">
    <source>
        <dbReference type="Proteomes" id="UP000051530"/>
    </source>
</evidence>
<feature type="chain" id="PRO_5006399018" evidence="1">
    <location>
        <begin position="17"/>
        <end position="510"/>
    </location>
</feature>
<keyword evidence="1" id="KW-0732">Signal</keyword>